<evidence type="ECO:0000256" key="9">
    <source>
        <dbReference type="RuleBase" id="RU361216"/>
    </source>
</evidence>
<reference evidence="12" key="1">
    <citation type="submission" date="2025-08" db="UniProtKB">
        <authorList>
            <consortium name="RefSeq"/>
        </authorList>
    </citation>
    <scope>IDENTIFICATION</scope>
    <source>
        <tissue evidence="12">Muscle</tissue>
    </source>
</reference>
<keyword evidence="4 9" id="KW-0812">Transmembrane</keyword>
<protein>
    <recommendedName>
        <fullName evidence="9">Amino acid transporter</fullName>
    </recommendedName>
</protein>
<keyword evidence="3 9" id="KW-0813">Transport</keyword>
<keyword evidence="11" id="KW-1185">Reference proteome</keyword>
<dbReference type="PANTHER" id="PTHR11958:SF63">
    <property type="entry name" value="AMINO ACID TRANSPORTER"/>
    <property type="match status" value="1"/>
</dbReference>
<evidence type="ECO:0000256" key="2">
    <source>
        <dbReference type="ARBA" id="ARBA00006148"/>
    </source>
</evidence>
<dbReference type="RefSeq" id="XP_022249094.1">
    <property type="nucleotide sequence ID" value="XM_022393386.1"/>
</dbReference>
<evidence type="ECO:0000256" key="5">
    <source>
        <dbReference type="ARBA" id="ARBA00022847"/>
    </source>
</evidence>
<feature type="transmembrane region" description="Helical" evidence="9">
    <location>
        <begin position="66"/>
        <end position="87"/>
    </location>
</feature>
<evidence type="ECO:0000256" key="8">
    <source>
        <dbReference type="ARBA" id="ARBA00023180"/>
    </source>
</evidence>
<comment type="similarity">
    <text evidence="2 9">Belongs to the dicarboxylate/amino acid:cation symporter (DAACS) (TC 2.A.23) family.</text>
</comment>
<feature type="compositionally biased region" description="Polar residues" evidence="10">
    <location>
        <begin position="1"/>
        <end position="19"/>
    </location>
</feature>
<feature type="region of interest" description="Disordered" evidence="10">
    <location>
        <begin position="1"/>
        <end position="32"/>
    </location>
</feature>
<evidence type="ECO:0000256" key="1">
    <source>
        <dbReference type="ARBA" id="ARBA00004141"/>
    </source>
</evidence>
<dbReference type="GeneID" id="106465478"/>
<dbReference type="SUPFAM" id="SSF118215">
    <property type="entry name" value="Proton glutamate symport protein"/>
    <property type="match status" value="1"/>
</dbReference>
<dbReference type="Proteomes" id="UP000694941">
    <property type="component" value="Unplaced"/>
</dbReference>
<gene>
    <name evidence="12" type="primary">LOC106465478</name>
</gene>
<dbReference type="InterPro" id="IPR018107">
    <property type="entry name" value="Na-dicarboxylate_symporter_CS"/>
</dbReference>
<dbReference type="Pfam" id="PF00375">
    <property type="entry name" value="SDF"/>
    <property type="match status" value="1"/>
</dbReference>
<dbReference type="InterPro" id="IPR050746">
    <property type="entry name" value="DAACS"/>
</dbReference>
<dbReference type="PANTHER" id="PTHR11958">
    <property type="entry name" value="SODIUM/DICARBOXYLATE SYMPORTER-RELATED"/>
    <property type="match status" value="1"/>
</dbReference>
<feature type="transmembrane region" description="Helical" evidence="9">
    <location>
        <begin position="329"/>
        <end position="352"/>
    </location>
</feature>
<keyword evidence="8" id="KW-0325">Glycoprotein</keyword>
<dbReference type="InterPro" id="IPR036458">
    <property type="entry name" value="Na:dicarbo_symporter_sf"/>
</dbReference>
<evidence type="ECO:0000313" key="11">
    <source>
        <dbReference type="Proteomes" id="UP000694941"/>
    </source>
</evidence>
<evidence type="ECO:0000256" key="4">
    <source>
        <dbReference type="ARBA" id="ARBA00022692"/>
    </source>
</evidence>
<dbReference type="PROSITE" id="PS00714">
    <property type="entry name" value="NA_DICARBOXYL_SYMP_2"/>
    <property type="match status" value="1"/>
</dbReference>
<feature type="transmembrane region" description="Helical" evidence="9">
    <location>
        <begin position="143"/>
        <end position="165"/>
    </location>
</feature>
<evidence type="ECO:0000256" key="7">
    <source>
        <dbReference type="ARBA" id="ARBA00023136"/>
    </source>
</evidence>
<proteinExistence type="inferred from homology"/>
<comment type="subcellular location">
    <subcellularLocation>
        <location evidence="1 9">Membrane</location>
        <topology evidence="1 9">Multi-pass membrane protein</topology>
    </subcellularLocation>
</comment>
<dbReference type="Gene3D" id="1.10.3860.10">
    <property type="entry name" value="Sodium:dicarboxylate symporter"/>
    <property type="match status" value="1"/>
</dbReference>
<name>A0ABM1SZN8_LIMPO</name>
<feature type="region of interest" description="Disordered" evidence="10">
    <location>
        <begin position="520"/>
        <end position="542"/>
    </location>
</feature>
<evidence type="ECO:0000256" key="6">
    <source>
        <dbReference type="ARBA" id="ARBA00022989"/>
    </source>
</evidence>
<sequence length="542" mass="59607">MNTSMANHHTNFASTSRTPLLSHRSHRNKHPMELNESTTIHRKVDNENIPENKEIPHNKYLSCIKINLLTILTILAVVLGIALGFGLRYTGHWTSRQIMYINYPGELFLRMLRCLILPLIVSSLVSALGTLDTRLSGKIGVRAIVYYMFTTVLAIILGIILVVVIHPGAGNPDDIARSEDSTRFSTTEDTLMDLVRNMFPPNIIQACMQQFSTVIIPPETHEKDLKNITGENNNSNEISKYAWEIRGNYNNETNILGVVVFSVVLGVTLAKMGEKGKPLLDVFVSLGDAVMIITKWVIWLSPVGIIFLITAKMLEMEDFSVIVGQLGMYTATVILGLFIHAFITLPVIYSIATRSLPFRFMSNMMQAITTAFGTASSSATLPVTFTCIEEKNHVDVRVSRFCLPIGATINMDGTALYEAVAAIFIAQIRNLSMDAGKIIAISITSTAASIGAAGIPQAGLVTLVIVLNAIGLPAEDATFILIVDWLLDRFRTAINVLGDSFGAGIVAHLSKDDLNRLDEESKHNHHLSKQSILTRDSEITPM</sequence>
<evidence type="ECO:0000313" key="12">
    <source>
        <dbReference type="RefSeq" id="XP_022249094.1"/>
    </source>
</evidence>
<dbReference type="PRINTS" id="PR00173">
    <property type="entry name" value="EDTRNSPORT"/>
</dbReference>
<feature type="transmembrane region" description="Helical" evidence="9">
    <location>
        <begin position="107"/>
        <end position="131"/>
    </location>
</feature>
<keyword evidence="5 9" id="KW-0769">Symport</keyword>
<organism evidence="11 12">
    <name type="scientific">Limulus polyphemus</name>
    <name type="common">Atlantic horseshoe crab</name>
    <dbReference type="NCBI Taxonomy" id="6850"/>
    <lineage>
        <taxon>Eukaryota</taxon>
        <taxon>Metazoa</taxon>
        <taxon>Ecdysozoa</taxon>
        <taxon>Arthropoda</taxon>
        <taxon>Chelicerata</taxon>
        <taxon>Merostomata</taxon>
        <taxon>Xiphosura</taxon>
        <taxon>Limulidae</taxon>
        <taxon>Limulus</taxon>
    </lineage>
</organism>
<accession>A0ABM1SZN8</accession>
<evidence type="ECO:0000256" key="3">
    <source>
        <dbReference type="ARBA" id="ARBA00022448"/>
    </source>
</evidence>
<keyword evidence="6 9" id="KW-1133">Transmembrane helix</keyword>
<dbReference type="InterPro" id="IPR001991">
    <property type="entry name" value="Na-dicarboxylate_symporter"/>
</dbReference>
<evidence type="ECO:0000256" key="10">
    <source>
        <dbReference type="SAM" id="MobiDB-lite"/>
    </source>
</evidence>
<keyword evidence="7 9" id="KW-0472">Membrane</keyword>
<feature type="transmembrane region" description="Helical" evidence="9">
    <location>
        <begin position="282"/>
        <end position="309"/>
    </location>
</feature>